<keyword evidence="8" id="KW-0547">Nucleotide-binding</keyword>
<keyword evidence="12" id="KW-0902">Two-component regulatory system</keyword>
<gene>
    <name evidence="17" type="ORF">ACFFNY_30705</name>
</gene>
<evidence type="ECO:0000256" key="9">
    <source>
        <dbReference type="ARBA" id="ARBA00022777"/>
    </source>
</evidence>
<dbReference type="SMART" id="SM00304">
    <property type="entry name" value="HAMP"/>
    <property type="match status" value="1"/>
</dbReference>
<evidence type="ECO:0000256" key="5">
    <source>
        <dbReference type="ARBA" id="ARBA00022553"/>
    </source>
</evidence>
<dbReference type="CDD" id="cd00082">
    <property type="entry name" value="HisKA"/>
    <property type="match status" value="1"/>
</dbReference>
<organism evidence="17 18">
    <name type="scientific">Paenibacillus hodogayensis</name>
    <dbReference type="NCBI Taxonomy" id="279208"/>
    <lineage>
        <taxon>Bacteria</taxon>
        <taxon>Bacillati</taxon>
        <taxon>Bacillota</taxon>
        <taxon>Bacilli</taxon>
        <taxon>Bacillales</taxon>
        <taxon>Paenibacillaceae</taxon>
        <taxon>Paenibacillus</taxon>
    </lineage>
</organism>
<dbReference type="InterPro" id="IPR036890">
    <property type="entry name" value="HATPase_C_sf"/>
</dbReference>
<dbReference type="EC" id="2.7.13.3" evidence="3"/>
<evidence type="ECO:0000313" key="17">
    <source>
        <dbReference type="EMBL" id="MFB9755969.1"/>
    </source>
</evidence>
<dbReference type="PANTHER" id="PTHR45528">
    <property type="entry name" value="SENSOR HISTIDINE KINASE CPXA"/>
    <property type="match status" value="1"/>
</dbReference>
<keyword evidence="10" id="KW-0067">ATP-binding</keyword>
<dbReference type="Gene3D" id="3.30.565.10">
    <property type="entry name" value="Histidine kinase-like ATPase, C-terminal domain"/>
    <property type="match status" value="1"/>
</dbReference>
<proteinExistence type="predicted"/>
<comment type="caution">
    <text evidence="17">The sequence shown here is derived from an EMBL/GenBank/DDBJ whole genome shotgun (WGS) entry which is preliminary data.</text>
</comment>
<dbReference type="CDD" id="cd06225">
    <property type="entry name" value="HAMP"/>
    <property type="match status" value="1"/>
</dbReference>
<evidence type="ECO:0000256" key="4">
    <source>
        <dbReference type="ARBA" id="ARBA00022475"/>
    </source>
</evidence>
<evidence type="ECO:0000259" key="15">
    <source>
        <dbReference type="PROSITE" id="PS50109"/>
    </source>
</evidence>
<keyword evidence="13 14" id="KW-0472">Membrane</keyword>
<keyword evidence="7 14" id="KW-0812">Transmembrane</keyword>
<feature type="transmembrane region" description="Helical" evidence="14">
    <location>
        <begin position="21"/>
        <end position="46"/>
    </location>
</feature>
<accession>A0ABV5W5X3</accession>
<evidence type="ECO:0000256" key="1">
    <source>
        <dbReference type="ARBA" id="ARBA00000085"/>
    </source>
</evidence>
<evidence type="ECO:0000256" key="3">
    <source>
        <dbReference type="ARBA" id="ARBA00012438"/>
    </source>
</evidence>
<dbReference type="Pfam" id="PF02518">
    <property type="entry name" value="HATPase_c"/>
    <property type="match status" value="1"/>
</dbReference>
<dbReference type="SUPFAM" id="SSF47384">
    <property type="entry name" value="Homodimeric domain of signal transducing histidine kinase"/>
    <property type="match status" value="1"/>
</dbReference>
<evidence type="ECO:0000256" key="14">
    <source>
        <dbReference type="SAM" id="Phobius"/>
    </source>
</evidence>
<evidence type="ECO:0000256" key="10">
    <source>
        <dbReference type="ARBA" id="ARBA00022840"/>
    </source>
</evidence>
<evidence type="ECO:0000256" key="8">
    <source>
        <dbReference type="ARBA" id="ARBA00022741"/>
    </source>
</evidence>
<evidence type="ECO:0000256" key="13">
    <source>
        <dbReference type="ARBA" id="ARBA00023136"/>
    </source>
</evidence>
<feature type="domain" description="Histidine kinase" evidence="15">
    <location>
        <begin position="147"/>
        <end position="361"/>
    </location>
</feature>
<keyword evidence="5" id="KW-0597">Phosphoprotein</keyword>
<dbReference type="SUPFAM" id="SSF55874">
    <property type="entry name" value="ATPase domain of HSP90 chaperone/DNA topoisomerase II/histidine kinase"/>
    <property type="match status" value="1"/>
</dbReference>
<keyword evidence="6" id="KW-0808">Transferase</keyword>
<dbReference type="GO" id="GO:0016301">
    <property type="term" value="F:kinase activity"/>
    <property type="evidence" value="ECO:0007669"/>
    <property type="project" value="UniProtKB-KW"/>
</dbReference>
<evidence type="ECO:0000256" key="6">
    <source>
        <dbReference type="ARBA" id="ARBA00022679"/>
    </source>
</evidence>
<keyword evidence="11 14" id="KW-1133">Transmembrane helix</keyword>
<dbReference type="Pfam" id="PF00672">
    <property type="entry name" value="HAMP"/>
    <property type="match status" value="1"/>
</dbReference>
<feature type="transmembrane region" description="Helical" evidence="14">
    <location>
        <begin position="66"/>
        <end position="86"/>
    </location>
</feature>
<dbReference type="EMBL" id="JBHMAG010000020">
    <property type="protein sequence ID" value="MFB9755969.1"/>
    <property type="molecule type" value="Genomic_DNA"/>
</dbReference>
<dbReference type="InterPro" id="IPR005467">
    <property type="entry name" value="His_kinase_dom"/>
</dbReference>
<name>A0ABV5W5X3_9BACL</name>
<keyword evidence="4" id="KW-1003">Cell membrane</keyword>
<reference evidence="17 18" key="1">
    <citation type="submission" date="2024-09" db="EMBL/GenBank/DDBJ databases">
        <authorList>
            <person name="Sun Q."/>
            <person name="Mori K."/>
        </authorList>
    </citation>
    <scope>NUCLEOTIDE SEQUENCE [LARGE SCALE GENOMIC DNA]</scope>
    <source>
        <strain evidence="17 18">JCM 12520</strain>
    </source>
</reference>
<dbReference type="InterPro" id="IPR003594">
    <property type="entry name" value="HATPase_dom"/>
</dbReference>
<comment type="catalytic activity">
    <reaction evidence="1">
        <text>ATP + protein L-histidine = ADP + protein N-phospho-L-histidine.</text>
        <dbReference type="EC" id="2.7.13.3"/>
    </reaction>
</comment>
<dbReference type="SMART" id="SM00387">
    <property type="entry name" value="HATPase_c"/>
    <property type="match status" value="1"/>
</dbReference>
<dbReference type="Gene3D" id="6.10.340.10">
    <property type="match status" value="1"/>
</dbReference>
<keyword evidence="9 17" id="KW-0418">Kinase</keyword>
<dbReference type="SUPFAM" id="SSF158472">
    <property type="entry name" value="HAMP domain-like"/>
    <property type="match status" value="1"/>
</dbReference>
<sequence length="363" mass="40983">MLPIKRLTMWKQHVAWKLIGVNVLVMLIVIWLVGVSVKDFACLLVAQYQLVGDEKNYFFDRTMHFYLIRASLLAIVVAAIIHFVFIKKILSPLKRLTQSTRQLTGGSYPKPVEVSSTDEIGELARHFNAMTLTLKQTEENRKRMLSSVSHDLRTPLSNLHGYLEALSNGVISGDRDLYMSLLEETRHITRLVEQLHQLSVWEDRQAGSIAASPISIDEVIVRCVKSFQLEFQSKELELDISVAQEIVRTDEDALKQVLTNLIQNAISHNTGQVIWISGVIEPCDYRITVSNMGEPLPEPLQELVFERFYRTDPARHRGGSTSGSGLGLAIVKEIVNKLGGKVGLTSRNNKHSFWITIPRIEKG</sequence>
<evidence type="ECO:0000256" key="2">
    <source>
        <dbReference type="ARBA" id="ARBA00004651"/>
    </source>
</evidence>
<dbReference type="InterPro" id="IPR050398">
    <property type="entry name" value="HssS/ArlS-like"/>
</dbReference>
<evidence type="ECO:0000256" key="11">
    <source>
        <dbReference type="ARBA" id="ARBA00022989"/>
    </source>
</evidence>
<evidence type="ECO:0000256" key="7">
    <source>
        <dbReference type="ARBA" id="ARBA00022692"/>
    </source>
</evidence>
<comment type="subcellular location">
    <subcellularLocation>
        <location evidence="2">Cell membrane</location>
        <topology evidence="2">Multi-pass membrane protein</topology>
    </subcellularLocation>
</comment>
<evidence type="ECO:0000313" key="18">
    <source>
        <dbReference type="Proteomes" id="UP001589619"/>
    </source>
</evidence>
<dbReference type="Gene3D" id="1.10.287.130">
    <property type="match status" value="1"/>
</dbReference>
<evidence type="ECO:0000256" key="12">
    <source>
        <dbReference type="ARBA" id="ARBA00023012"/>
    </source>
</evidence>
<dbReference type="PROSITE" id="PS50109">
    <property type="entry name" value="HIS_KIN"/>
    <property type="match status" value="1"/>
</dbReference>
<dbReference type="PANTHER" id="PTHR45528:SF1">
    <property type="entry name" value="SENSOR HISTIDINE KINASE CPXA"/>
    <property type="match status" value="1"/>
</dbReference>
<protein>
    <recommendedName>
        <fullName evidence="3">histidine kinase</fullName>
        <ecNumber evidence="3">2.7.13.3</ecNumber>
    </recommendedName>
</protein>
<dbReference type="CDD" id="cd00075">
    <property type="entry name" value="HATPase"/>
    <property type="match status" value="1"/>
</dbReference>
<evidence type="ECO:0000259" key="16">
    <source>
        <dbReference type="PROSITE" id="PS50885"/>
    </source>
</evidence>
<dbReference type="InterPro" id="IPR003660">
    <property type="entry name" value="HAMP_dom"/>
</dbReference>
<dbReference type="Pfam" id="PF00512">
    <property type="entry name" value="HisKA"/>
    <property type="match status" value="1"/>
</dbReference>
<dbReference type="PROSITE" id="PS50885">
    <property type="entry name" value="HAMP"/>
    <property type="match status" value="1"/>
</dbReference>
<dbReference type="InterPro" id="IPR036097">
    <property type="entry name" value="HisK_dim/P_sf"/>
</dbReference>
<dbReference type="RefSeq" id="WP_344913585.1">
    <property type="nucleotide sequence ID" value="NZ_BAAAYO010000012.1"/>
</dbReference>
<feature type="domain" description="HAMP" evidence="16">
    <location>
        <begin position="87"/>
        <end position="139"/>
    </location>
</feature>
<dbReference type="SMART" id="SM00388">
    <property type="entry name" value="HisKA"/>
    <property type="match status" value="1"/>
</dbReference>
<dbReference type="InterPro" id="IPR003661">
    <property type="entry name" value="HisK_dim/P_dom"/>
</dbReference>
<dbReference type="Proteomes" id="UP001589619">
    <property type="component" value="Unassembled WGS sequence"/>
</dbReference>
<keyword evidence="18" id="KW-1185">Reference proteome</keyword>
<dbReference type="PRINTS" id="PR00344">
    <property type="entry name" value="BCTRLSENSOR"/>
</dbReference>
<dbReference type="InterPro" id="IPR004358">
    <property type="entry name" value="Sig_transdc_His_kin-like_C"/>
</dbReference>